<dbReference type="Proteomes" id="UP000183447">
    <property type="component" value="Unassembled WGS sequence"/>
</dbReference>
<accession>A0A1K2HW46</accession>
<dbReference type="PANTHER" id="PTHR43798">
    <property type="entry name" value="MONOACYLGLYCEROL LIPASE"/>
    <property type="match status" value="1"/>
</dbReference>
<sequence length="281" mass="30359">MVSRFEVASDGAMLRGETDGFGLPVVFLHDSMADRRMWAAQMRAVAAAGYHVMSYDRRGHGETEAPDEPFTHVNDLEIVLDKLSIHAAILVGCGSGGALAIDFAIEHPNRSIGLVLVGTAISGDDEPLLPDAAEGLMDAADYALERRNFDSANRIHAHLWLDGPLEASGRVEGPARDLFLAMNGQVLRNGPPRGEEEADPAIDVVATLTLPVLLMVGELDFPHIVERHSELSDELETAFAVVIEGAAHLPNLERPELFDSLLLQFLEALTGEADEIEPDEA</sequence>
<dbReference type="InterPro" id="IPR050266">
    <property type="entry name" value="AB_hydrolase_sf"/>
</dbReference>
<dbReference type="Gene3D" id="3.40.50.1820">
    <property type="entry name" value="alpha/beta hydrolase"/>
    <property type="match status" value="1"/>
</dbReference>
<dbReference type="PRINTS" id="PR00111">
    <property type="entry name" value="ABHYDROLASE"/>
</dbReference>
<protein>
    <submittedName>
        <fullName evidence="2">Pimeloyl-ACP methyl ester carboxylesterase</fullName>
    </submittedName>
</protein>
<reference evidence="2 3" key="1">
    <citation type="submission" date="2016-11" db="EMBL/GenBank/DDBJ databases">
        <authorList>
            <person name="Jaros S."/>
            <person name="Januszkiewicz K."/>
            <person name="Wedrychowicz H."/>
        </authorList>
    </citation>
    <scope>NUCLEOTIDE SEQUENCE [LARGE SCALE GENOMIC DNA]</scope>
    <source>
        <strain evidence="2 3">ATCC 23634</strain>
    </source>
</reference>
<dbReference type="InterPro" id="IPR029058">
    <property type="entry name" value="AB_hydrolase_fold"/>
</dbReference>
<evidence type="ECO:0000313" key="2">
    <source>
        <dbReference type="EMBL" id="SFZ82928.1"/>
    </source>
</evidence>
<gene>
    <name evidence="2" type="ORF">SAMN02983003_1355</name>
</gene>
<dbReference type="InterPro" id="IPR000073">
    <property type="entry name" value="AB_hydrolase_1"/>
</dbReference>
<name>A0A1K2HW46_9HYPH</name>
<dbReference type="AlphaFoldDB" id="A0A1K2HW46"/>
<dbReference type="EMBL" id="FPKU01000001">
    <property type="protein sequence ID" value="SFZ82928.1"/>
    <property type="molecule type" value="Genomic_DNA"/>
</dbReference>
<dbReference type="PRINTS" id="PR00412">
    <property type="entry name" value="EPOXHYDRLASE"/>
</dbReference>
<organism evidence="2 3">
    <name type="scientific">Devosia enhydra</name>
    <dbReference type="NCBI Taxonomy" id="665118"/>
    <lineage>
        <taxon>Bacteria</taxon>
        <taxon>Pseudomonadati</taxon>
        <taxon>Pseudomonadota</taxon>
        <taxon>Alphaproteobacteria</taxon>
        <taxon>Hyphomicrobiales</taxon>
        <taxon>Devosiaceae</taxon>
        <taxon>Devosia</taxon>
    </lineage>
</organism>
<dbReference type="GO" id="GO:0003824">
    <property type="term" value="F:catalytic activity"/>
    <property type="evidence" value="ECO:0007669"/>
    <property type="project" value="InterPro"/>
</dbReference>
<feature type="domain" description="AB hydrolase-1" evidence="1">
    <location>
        <begin position="25"/>
        <end position="258"/>
    </location>
</feature>
<proteinExistence type="predicted"/>
<evidence type="ECO:0000259" key="1">
    <source>
        <dbReference type="Pfam" id="PF12697"/>
    </source>
</evidence>
<evidence type="ECO:0000313" key="3">
    <source>
        <dbReference type="Proteomes" id="UP000183447"/>
    </source>
</evidence>
<dbReference type="SUPFAM" id="SSF53474">
    <property type="entry name" value="alpha/beta-Hydrolases"/>
    <property type="match status" value="1"/>
</dbReference>
<dbReference type="RefSeq" id="WP_072341662.1">
    <property type="nucleotide sequence ID" value="NZ_FPKU01000001.1"/>
</dbReference>
<dbReference type="Pfam" id="PF12697">
    <property type="entry name" value="Abhydrolase_6"/>
    <property type="match status" value="1"/>
</dbReference>
<keyword evidence="3" id="KW-1185">Reference proteome</keyword>
<dbReference type="STRING" id="665118.SAMN02983003_1355"/>
<dbReference type="InterPro" id="IPR000639">
    <property type="entry name" value="Epox_hydrolase-like"/>
</dbReference>